<dbReference type="NCBIfam" id="TIGR01167">
    <property type="entry name" value="LPXTG_anchor"/>
    <property type="match status" value="1"/>
</dbReference>
<evidence type="ECO:0000259" key="10">
    <source>
        <dbReference type="Pfam" id="PF17802"/>
    </source>
</evidence>
<evidence type="ECO:0000259" key="8">
    <source>
        <dbReference type="Pfam" id="PF00746"/>
    </source>
</evidence>
<keyword evidence="1" id="KW-0134">Cell wall</keyword>
<dbReference type="Gene3D" id="2.60.40.10">
    <property type="entry name" value="Immunoglobulins"/>
    <property type="match status" value="2"/>
</dbReference>
<feature type="domain" description="Gram-positive pilin subunit D1 N-terminal" evidence="9">
    <location>
        <begin position="67"/>
        <end position="206"/>
    </location>
</feature>
<dbReference type="RefSeq" id="WP_130416928.1">
    <property type="nucleotide sequence ID" value="NZ_SGWX01000001.1"/>
</dbReference>
<dbReference type="NCBIfam" id="NF033902">
    <property type="entry name" value="iso_D2_wall_anc"/>
    <property type="match status" value="1"/>
</dbReference>
<dbReference type="GO" id="GO:0005975">
    <property type="term" value="P:carbohydrate metabolic process"/>
    <property type="evidence" value="ECO:0007669"/>
    <property type="project" value="UniProtKB-ARBA"/>
</dbReference>
<evidence type="ECO:0000313" key="12">
    <source>
        <dbReference type="Proteomes" id="UP000293852"/>
    </source>
</evidence>
<dbReference type="InterPro" id="IPR013783">
    <property type="entry name" value="Ig-like_fold"/>
</dbReference>
<feature type="transmembrane region" description="Helical" evidence="6">
    <location>
        <begin position="487"/>
        <end position="508"/>
    </location>
</feature>
<evidence type="ECO:0000256" key="1">
    <source>
        <dbReference type="ARBA" id="ARBA00022512"/>
    </source>
</evidence>
<keyword evidence="6" id="KW-0472">Membrane</keyword>
<dbReference type="EMBL" id="SGWX01000001">
    <property type="protein sequence ID" value="RZS62285.1"/>
    <property type="molecule type" value="Genomic_DNA"/>
</dbReference>
<protein>
    <submittedName>
        <fullName evidence="11">LPXTG-motif cell wall-anchored protein/fimbrial isopeptide formation D2 family protein</fullName>
    </submittedName>
</protein>
<evidence type="ECO:0000256" key="3">
    <source>
        <dbReference type="ARBA" id="ARBA00022729"/>
    </source>
</evidence>
<keyword evidence="4" id="KW-0572">Peptidoglycan-anchor</keyword>
<dbReference type="Pfam" id="PF16555">
    <property type="entry name" value="GramPos_pilinD1"/>
    <property type="match status" value="1"/>
</dbReference>
<feature type="domain" description="Gram-positive cocci surface proteins LPxTG" evidence="8">
    <location>
        <begin position="478"/>
        <end position="513"/>
    </location>
</feature>
<dbReference type="InterPro" id="IPR019931">
    <property type="entry name" value="LPXTG_anchor"/>
</dbReference>
<dbReference type="Gene3D" id="2.60.40.740">
    <property type="match status" value="1"/>
</dbReference>
<dbReference type="OrthoDB" id="3199332at2"/>
<gene>
    <name evidence="11" type="ORF">EV386_2613</name>
</gene>
<evidence type="ECO:0000256" key="5">
    <source>
        <dbReference type="SAM" id="MobiDB-lite"/>
    </source>
</evidence>
<dbReference type="Pfam" id="PF00746">
    <property type="entry name" value="Gram_pos_anchor"/>
    <property type="match status" value="1"/>
</dbReference>
<proteinExistence type="predicted"/>
<name>A0A4Q7M302_9MICO</name>
<dbReference type="AlphaFoldDB" id="A0A4Q7M302"/>
<dbReference type="InterPro" id="IPR026466">
    <property type="entry name" value="Fim_isopep_form_D2_dom"/>
</dbReference>
<evidence type="ECO:0000256" key="6">
    <source>
        <dbReference type="SAM" id="Phobius"/>
    </source>
</evidence>
<dbReference type="NCBIfam" id="TIGR04226">
    <property type="entry name" value="RrgB_K2N_iso_D2"/>
    <property type="match status" value="1"/>
</dbReference>
<keyword evidence="3 7" id="KW-0732">Signal</keyword>
<reference evidence="11 12" key="1">
    <citation type="submission" date="2019-02" db="EMBL/GenBank/DDBJ databases">
        <title>Sequencing the genomes of 1000 actinobacteria strains.</title>
        <authorList>
            <person name="Klenk H.-P."/>
        </authorList>
    </citation>
    <scope>NUCLEOTIDE SEQUENCE [LARGE SCALE GENOMIC DNA]</scope>
    <source>
        <strain evidence="11 12">DSM 16932</strain>
    </source>
</reference>
<evidence type="ECO:0000256" key="7">
    <source>
        <dbReference type="SAM" id="SignalP"/>
    </source>
</evidence>
<feature type="domain" description="SpaA-like prealbumin fold" evidence="10">
    <location>
        <begin position="357"/>
        <end position="411"/>
    </location>
</feature>
<evidence type="ECO:0000259" key="9">
    <source>
        <dbReference type="Pfam" id="PF16555"/>
    </source>
</evidence>
<dbReference type="InterPro" id="IPR032364">
    <property type="entry name" value="GramPos_pilinD1_N"/>
</dbReference>
<feature type="chain" id="PRO_5020276585" evidence="7">
    <location>
        <begin position="35"/>
        <end position="517"/>
    </location>
</feature>
<sequence>MTTTTHGDLRRLAAALAALAVTLAGAALASPAGAATSDAGHRLSRSAPRDTSPDPASLPLPDAGRRGTLVIHKHASPLVSDTPGDGAELTPGLDESTAIDGVEFTVAPVPGIVLTTTAGWEAGAKLTIEEALNRVQSQQASGAPVASSTRNGRAATFDDLDLGVYVVQETTTPLGVVAADPFLVFLPMTNPEGTGWLYEVHAYPKNDTVLVTKTVDDSRAFVLGDEVVWTITADIPKSGLLDDGYTITDVLSENLAYVTAEVQLGTQTLGQNDCEVSHDEDTGKVTVAFTPSGIDKLNTDKLNEGTSDLQVTVKITTRVERSGEIGNSAGLDIVTATTTRGAHVDSGEVETKWGGFLLVKSDQNGNLLKGAQFNVAATQEDALNGVFLLGSAVTTDEDGSASIDGLRYSDYGNGVPLGAAPTEPTSEPTESAAPVERLYWLVETTAPSGYSLLAEPVPVKVTGQVGDGAPIEVVNVLKPHLPLTGGAGAVALTVAGVVVLVSSGGVLARRRRQSAQA</sequence>
<evidence type="ECO:0000313" key="11">
    <source>
        <dbReference type="EMBL" id="RZS62285.1"/>
    </source>
</evidence>
<comment type="caution">
    <text evidence="11">The sequence shown here is derived from an EMBL/GenBank/DDBJ whole genome shotgun (WGS) entry which is preliminary data.</text>
</comment>
<keyword evidence="2" id="KW-0964">Secreted</keyword>
<dbReference type="Proteomes" id="UP000293852">
    <property type="component" value="Unassembled WGS sequence"/>
</dbReference>
<keyword evidence="12" id="KW-1185">Reference proteome</keyword>
<dbReference type="InterPro" id="IPR041033">
    <property type="entry name" value="SpaA_PFL_dom_1"/>
</dbReference>
<organism evidence="11 12">
    <name type="scientific">Xylanimonas ulmi</name>
    <dbReference type="NCBI Taxonomy" id="228973"/>
    <lineage>
        <taxon>Bacteria</taxon>
        <taxon>Bacillati</taxon>
        <taxon>Actinomycetota</taxon>
        <taxon>Actinomycetes</taxon>
        <taxon>Micrococcales</taxon>
        <taxon>Promicromonosporaceae</taxon>
        <taxon>Xylanimonas</taxon>
    </lineage>
</organism>
<evidence type="ECO:0000256" key="4">
    <source>
        <dbReference type="ARBA" id="ARBA00023088"/>
    </source>
</evidence>
<dbReference type="Pfam" id="PF17802">
    <property type="entry name" value="SpaA"/>
    <property type="match status" value="1"/>
</dbReference>
<feature type="region of interest" description="Disordered" evidence="5">
    <location>
        <begin position="36"/>
        <end position="64"/>
    </location>
</feature>
<accession>A0A4Q7M302</accession>
<keyword evidence="6" id="KW-0812">Transmembrane</keyword>
<evidence type="ECO:0000256" key="2">
    <source>
        <dbReference type="ARBA" id="ARBA00022525"/>
    </source>
</evidence>
<feature type="signal peptide" evidence="7">
    <location>
        <begin position="1"/>
        <end position="34"/>
    </location>
</feature>
<keyword evidence="6" id="KW-1133">Transmembrane helix</keyword>
<dbReference type="InterPro" id="IPR048052">
    <property type="entry name" value="FM1-like"/>
</dbReference>